<dbReference type="FunFam" id="3.20.20.140:FF:000005">
    <property type="entry name" value="TatD family hydrolase"/>
    <property type="match status" value="1"/>
</dbReference>
<comment type="caution">
    <text evidence="5">The sequence shown here is derived from an EMBL/GenBank/DDBJ whole genome shotgun (WGS) entry which is preliminary data.</text>
</comment>
<evidence type="ECO:0000313" key="5">
    <source>
        <dbReference type="EMBL" id="TLD97842.1"/>
    </source>
</evidence>
<dbReference type="GO" id="GO:0004536">
    <property type="term" value="F:DNA nuclease activity"/>
    <property type="evidence" value="ECO:0007669"/>
    <property type="project" value="InterPro"/>
</dbReference>
<dbReference type="InterPro" id="IPR001130">
    <property type="entry name" value="TatD-like"/>
</dbReference>
<feature type="binding site" evidence="4">
    <location>
        <position position="133"/>
    </location>
    <ligand>
        <name>a divalent metal cation</name>
        <dbReference type="ChEBI" id="CHEBI:60240"/>
        <label>2</label>
    </ligand>
</feature>
<dbReference type="PROSITE" id="PS01137">
    <property type="entry name" value="TATD_1"/>
    <property type="match status" value="1"/>
</dbReference>
<dbReference type="STRING" id="1677920.LS71_01330"/>
<dbReference type="NCBIfam" id="TIGR00010">
    <property type="entry name" value="YchF/TatD family DNA exonuclease"/>
    <property type="match status" value="1"/>
</dbReference>
<feature type="binding site" evidence="4">
    <location>
        <position position="204"/>
    </location>
    <ligand>
        <name>a divalent metal cation</name>
        <dbReference type="ChEBI" id="CHEBI:60240"/>
        <label>1</label>
    </ligand>
</feature>
<dbReference type="SUPFAM" id="SSF51556">
    <property type="entry name" value="Metallo-dependent hydrolases"/>
    <property type="match status" value="1"/>
</dbReference>
<keyword evidence="6" id="KW-1185">Reference proteome</keyword>
<feature type="binding site" evidence="4">
    <location>
        <position position="5"/>
    </location>
    <ligand>
        <name>a divalent metal cation</name>
        <dbReference type="ChEBI" id="CHEBI:60240"/>
        <label>1</label>
    </ligand>
</feature>
<dbReference type="Gene3D" id="3.20.20.140">
    <property type="entry name" value="Metal-dependent hydrolases"/>
    <property type="match status" value="1"/>
</dbReference>
<sequence length="256" mass="28824">MIDTHCHLDSEQFDNDLQSVIARAKASNVRKVIIPGADITTLPKARRIASEYAHIYFAAGIHPTDINGFDKTKIIESAQDKKCVAIGECGLDYYYLPKEGTQAEIEHIKQAQKEAFIAQIELSIALKKPLIVHIREASADAFDILQNYPQAYGVLHCYNADRILLNLQERFYYGIGGVCTFKNARRLIEVLPLIPKERIVLETDAPYLTPHPHRGTRNEPHYIPLIMQKIAQVLETSEADIIESSTRNALELFGAL</sequence>
<dbReference type="GO" id="GO:0005829">
    <property type="term" value="C:cytosol"/>
    <property type="evidence" value="ECO:0007669"/>
    <property type="project" value="TreeGrafter"/>
</dbReference>
<feature type="binding site" evidence="4">
    <location>
        <position position="88"/>
    </location>
    <ligand>
        <name>a divalent metal cation</name>
        <dbReference type="ChEBI" id="CHEBI:60240"/>
        <label>1</label>
    </ligand>
</feature>
<name>A0A4V6I2X1_9HELI</name>
<evidence type="ECO:0000256" key="2">
    <source>
        <dbReference type="ARBA" id="ARBA00022723"/>
    </source>
</evidence>
<feature type="binding site" evidence="4">
    <location>
        <position position="7"/>
    </location>
    <ligand>
        <name>a divalent metal cation</name>
        <dbReference type="ChEBI" id="CHEBI:60240"/>
        <label>1</label>
    </ligand>
</feature>
<dbReference type="Pfam" id="PF01026">
    <property type="entry name" value="TatD_DNase"/>
    <property type="match status" value="1"/>
</dbReference>
<dbReference type="GO" id="GO:0016788">
    <property type="term" value="F:hydrolase activity, acting on ester bonds"/>
    <property type="evidence" value="ECO:0007669"/>
    <property type="project" value="InterPro"/>
</dbReference>
<dbReference type="InterPro" id="IPR015991">
    <property type="entry name" value="TatD/YcfH-like"/>
</dbReference>
<dbReference type="CDD" id="cd01310">
    <property type="entry name" value="TatD_DNAse"/>
    <property type="match status" value="1"/>
</dbReference>
<dbReference type="OrthoDB" id="9810005at2"/>
<dbReference type="EMBL" id="JRPR02000001">
    <property type="protein sequence ID" value="TLD97842.1"/>
    <property type="molecule type" value="Genomic_DNA"/>
</dbReference>
<dbReference type="AlphaFoldDB" id="A0A4V6I2X1"/>
<reference evidence="5 6" key="1">
    <citation type="journal article" date="2014" name="Genome Announc.">
        <title>Draft genome sequences of eight enterohepatic helicobacter species isolated from both laboratory and wild rodents.</title>
        <authorList>
            <person name="Sheh A."/>
            <person name="Shen Z."/>
            <person name="Fox J.G."/>
        </authorList>
    </citation>
    <scope>NUCLEOTIDE SEQUENCE [LARGE SCALE GENOMIC DNA]</scope>
    <source>
        <strain evidence="5 6">MIT 09-6949</strain>
    </source>
</reference>
<dbReference type="Proteomes" id="UP000029733">
    <property type="component" value="Unassembled WGS sequence"/>
</dbReference>
<comment type="similarity">
    <text evidence="1">Belongs to the metallo-dependent hydrolases superfamily. TatD-type hydrolase family.</text>
</comment>
<dbReference type="PANTHER" id="PTHR46124">
    <property type="entry name" value="D-AMINOACYL-TRNA DEACYLASE"/>
    <property type="match status" value="1"/>
</dbReference>
<dbReference type="RefSeq" id="WP_034352718.1">
    <property type="nucleotide sequence ID" value="NZ_JRPR02000001.1"/>
</dbReference>
<evidence type="ECO:0000256" key="3">
    <source>
        <dbReference type="ARBA" id="ARBA00022801"/>
    </source>
</evidence>
<evidence type="ECO:0000313" key="6">
    <source>
        <dbReference type="Proteomes" id="UP000029733"/>
    </source>
</evidence>
<dbReference type="PROSITE" id="PS01091">
    <property type="entry name" value="TATD_3"/>
    <property type="match status" value="1"/>
</dbReference>
<organism evidence="5 6">
    <name type="scientific">Helicobacter jaachi</name>
    <dbReference type="NCBI Taxonomy" id="1677920"/>
    <lineage>
        <taxon>Bacteria</taxon>
        <taxon>Pseudomonadati</taxon>
        <taxon>Campylobacterota</taxon>
        <taxon>Epsilonproteobacteria</taxon>
        <taxon>Campylobacterales</taxon>
        <taxon>Helicobacteraceae</taxon>
        <taxon>Helicobacter</taxon>
    </lineage>
</organism>
<dbReference type="GO" id="GO:0046872">
    <property type="term" value="F:metal ion binding"/>
    <property type="evidence" value="ECO:0007669"/>
    <property type="project" value="UniProtKB-KW"/>
</dbReference>
<dbReference type="PANTHER" id="PTHR46124:SF2">
    <property type="entry name" value="D-AMINOACYL-TRNA DEACYLASE"/>
    <property type="match status" value="1"/>
</dbReference>
<keyword evidence="3" id="KW-0378">Hydrolase</keyword>
<dbReference type="InterPro" id="IPR032466">
    <property type="entry name" value="Metal_Hydrolase"/>
</dbReference>
<gene>
    <name evidence="5" type="ORF">LS71_000390</name>
</gene>
<feature type="binding site" evidence="4">
    <location>
        <position position="156"/>
    </location>
    <ligand>
        <name>a divalent metal cation</name>
        <dbReference type="ChEBI" id="CHEBI:60240"/>
        <label>2</label>
    </ligand>
</feature>
<evidence type="ECO:0000256" key="4">
    <source>
        <dbReference type="PIRSR" id="PIRSR005902-1"/>
    </source>
</evidence>
<proteinExistence type="inferred from homology"/>
<accession>A0A4V6I2X1</accession>
<evidence type="ECO:0000256" key="1">
    <source>
        <dbReference type="ARBA" id="ARBA00009275"/>
    </source>
</evidence>
<protein>
    <submittedName>
        <fullName evidence="5">TatD family deoxyribonuclease</fullName>
    </submittedName>
</protein>
<dbReference type="PIRSF" id="PIRSF005902">
    <property type="entry name" value="DNase_TatD"/>
    <property type="match status" value="1"/>
</dbReference>
<dbReference type="InterPro" id="IPR018228">
    <property type="entry name" value="DNase_TatD-rel_CS"/>
</dbReference>
<keyword evidence="2 4" id="KW-0479">Metal-binding</keyword>